<dbReference type="EMBL" id="BK015267">
    <property type="protein sequence ID" value="DAD98788.1"/>
    <property type="molecule type" value="Genomic_DNA"/>
</dbReference>
<reference evidence="1" key="1">
    <citation type="journal article" date="2021" name="Proc. Natl. Acad. Sci. U.S.A.">
        <title>A Catalog of Tens of Thousands of Viruses from Human Metagenomes Reveals Hidden Associations with Chronic Diseases.</title>
        <authorList>
            <person name="Tisza M.J."/>
            <person name="Buck C.B."/>
        </authorList>
    </citation>
    <scope>NUCLEOTIDE SEQUENCE</scope>
    <source>
        <strain evidence="1">CtINK4</strain>
    </source>
</reference>
<accession>A0A8S5NWM8</accession>
<proteinExistence type="predicted"/>
<evidence type="ECO:0000313" key="1">
    <source>
        <dbReference type="EMBL" id="DAD98788.1"/>
    </source>
</evidence>
<protein>
    <submittedName>
        <fullName evidence="1">Uncharacterized protein</fullName>
    </submittedName>
</protein>
<sequence length="38" mass="4578">MARTKLCIPKKSNEWKITLVRFILKICFSQSYFITRRG</sequence>
<organism evidence="1">
    <name type="scientific">Siphoviridae sp. ctINK4</name>
    <dbReference type="NCBI Taxonomy" id="2825428"/>
    <lineage>
        <taxon>Viruses</taxon>
        <taxon>Duplodnaviria</taxon>
        <taxon>Heunggongvirae</taxon>
        <taxon>Uroviricota</taxon>
        <taxon>Caudoviricetes</taxon>
    </lineage>
</organism>
<name>A0A8S5NWM8_9CAUD</name>